<proteinExistence type="predicted"/>
<evidence type="ECO:0000313" key="2">
    <source>
        <dbReference type="Proteomes" id="UP001231124"/>
    </source>
</evidence>
<dbReference type="Gene3D" id="3.40.50.300">
    <property type="entry name" value="P-loop containing nucleotide triphosphate hydrolases"/>
    <property type="match status" value="1"/>
</dbReference>
<reference evidence="1 2" key="1">
    <citation type="submission" date="2023-07" db="EMBL/GenBank/DDBJ databases">
        <title>Genomic Encyclopedia of Type Strains, Phase IV (KMG-IV): sequencing the most valuable type-strain genomes for metagenomic binning, comparative biology and taxonomic classification.</title>
        <authorList>
            <person name="Goeker M."/>
        </authorList>
    </citation>
    <scope>NUCLEOTIDE SEQUENCE [LARGE SCALE GENOMIC DNA]</scope>
    <source>
        <strain evidence="1 2">DSM 19013</strain>
    </source>
</reference>
<dbReference type="InterPro" id="IPR027417">
    <property type="entry name" value="P-loop_NTPase"/>
</dbReference>
<evidence type="ECO:0008006" key="3">
    <source>
        <dbReference type="Google" id="ProtNLM"/>
    </source>
</evidence>
<dbReference type="EMBL" id="JAUSVP010000018">
    <property type="protein sequence ID" value="MDQ0449826.1"/>
    <property type="molecule type" value="Genomic_DNA"/>
</dbReference>
<keyword evidence="2" id="KW-1185">Reference proteome</keyword>
<organism evidence="1 2">
    <name type="scientific">Methylobacterium aerolatum</name>
    <dbReference type="NCBI Taxonomy" id="418708"/>
    <lineage>
        <taxon>Bacteria</taxon>
        <taxon>Pseudomonadati</taxon>
        <taxon>Pseudomonadota</taxon>
        <taxon>Alphaproteobacteria</taxon>
        <taxon>Hyphomicrobiales</taxon>
        <taxon>Methylobacteriaceae</taxon>
        <taxon>Methylobacterium</taxon>
    </lineage>
</organism>
<name>A0ABU0I5D1_9HYPH</name>
<dbReference type="Proteomes" id="UP001231124">
    <property type="component" value="Unassembled WGS sequence"/>
</dbReference>
<protein>
    <recommendedName>
        <fullName evidence="3">Terminase</fullName>
    </recommendedName>
</protein>
<dbReference type="RefSeq" id="WP_238206306.1">
    <property type="nucleotide sequence ID" value="NZ_BPQE01000026.1"/>
</dbReference>
<sequence length="498" mass="54259">MNPACRPLCTMREALADPAIFAEILPGETWAPWRAILIASRGEELTDDERAIFTALTGREREPEHPVDELWGIVGRRGGKSRAFSVLGAYLAGLVDYSAIQGIGERFKLPIMAATTVQAAKIFSYMRGVFEYSAEMRDMVDGEPTADTIRLRAGVDIEVRPANYKTIRGETLIGCLCDEVAFWSLENSANPDTLILDAVRPGMATTGGPLCVLSSPYARKGELYRTHQRDFGPNGDPVVLVLRAPSQTMNPSLDPAVVKRAYTRDPAAAAAEYGAEFRRDVEAFITLEAVQACMDAGVRERPPVEGTRYVAFVDPAGGGADSMTLGIAHREKDLTFLDAIREETVGTSPALVVERFAETLKTYGIRKVTGDKYAGEWPREQFAKHGITYEISDKSKTEIYAAFLPILNSQSARLIEAPKLEAQIVSLERRTTRGTGRDIIDHPQVKGAHDDVANAAAGAVVLVGSGPKPLIITAEAAAFFKSPGPGRNRHRYRYGSTL</sequence>
<dbReference type="Gene3D" id="3.30.420.240">
    <property type="match status" value="1"/>
</dbReference>
<accession>A0ABU0I5D1</accession>
<gene>
    <name evidence="1" type="ORF">QO012_004349</name>
</gene>
<comment type="caution">
    <text evidence="1">The sequence shown here is derived from an EMBL/GenBank/DDBJ whole genome shotgun (WGS) entry which is preliminary data.</text>
</comment>
<evidence type="ECO:0000313" key="1">
    <source>
        <dbReference type="EMBL" id="MDQ0449826.1"/>
    </source>
</evidence>